<sequence>MTYLAGFSLVMYIQLSLYTVDGANNWWRTVGEALSRVLPLLLVHLCFLFGSLPSRSVVLRSLCEDEMCNGRYHVAFRIKPLKYEAPETRPDF</sequence>
<proteinExistence type="predicted"/>
<accession>A0A2M4B680</accession>
<dbReference type="EMBL" id="GGFK01015242">
    <property type="protein sequence ID" value="MBW48563.1"/>
    <property type="molecule type" value="Transcribed_RNA"/>
</dbReference>
<organism evidence="1">
    <name type="scientific">Anopheles triannulatus</name>
    <dbReference type="NCBI Taxonomy" id="58253"/>
    <lineage>
        <taxon>Eukaryota</taxon>
        <taxon>Metazoa</taxon>
        <taxon>Ecdysozoa</taxon>
        <taxon>Arthropoda</taxon>
        <taxon>Hexapoda</taxon>
        <taxon>Insecta</taxon>
        <taxon>Pterygota</taxon>
        <taxon>Neoptera</taxon>
        <taxon>Endopterygota</taxon>
        <taxon>Diptera</taxon>
        <taxon>Nematocera</taxon>
        <taxon>Culicoidea</taxon>
        <taxon>Culicidae</taxon>
        <taxon>Anophelinae</taxon>
        <taxon>Anopheles</taxon>
    </lineage>
</organism>
<dbReference type="AlphaFoldDB" id="A0A2M4B680"/>
<protein>
    <submittedName>
        <fullName evidence="1">Putative secreted protein</fullName>
    </submittedName>
</protein>
<name>A0A2M4B680_9DIPT</name>
<evidence type="ECO:0000313" key="1">
    <source>
        <dbReference type="EMBL" id="MBW48563.1"/>
    </source>
</evidence>
<reference evidence="1" key="1">
    <citation type="submission" date="2018-01" db="EMBL/GenBank/DDBJ databases">
        <title>An insight into the sialome of Amazonian anophelines.</title>
        <authorList>
            <person name="Ribeiro J.M."/>
            <person name="Scarpassa V."/>
            <person name="Calvo E."/>
        </authorList>
    </citation>
    <scope>NUCLEOTIDE SEQUENCE</scope>
    <source>
        <tissue evidence="1">Salivary glands</tissue>
    </source>
</reference>